<dbReference type="KEGG" id="slk:SLUN_32400"/>
<dbReference type="RefSeq" id="WP_108153493.1">
    <property type="nucleotide sequence ID" value="NZ_CP026304.1"/>
</dbReference>
<evidence type="ECO:0000313" key="1">
    <source>
        <dbReference type="EMBL" id="AVZ76205.1"/>
    </source>
</evidence>
<dbReference type="Gene3D" id="3.90.1200.10">
    <property type="match status" value="1"/>
</dbReference>
<protein>
    <submittedName>
        <fullName evidence="1">TIGR02569 family protein</fullName>
    </submittedName>
</protein>
<dbReference type="Proteomes" id="UP000244201">
    <property type="component" value="Chromosome"/>
</dbReference>
<dbReference type="InterPro" id="IPR011009">
    <property type="entry name" value="Kinase-like_dom_sf"/>
</dbReference>
<proteinExistence type="predicted"/>
<keyword evidence="2" id="KW-1185">Reference proteome</keyword>
<accession>A0A2R4TAP9</accession>
<dbReference type="EMBL" id="CP026304">
    <property type="protein sequence ID" value="AVZ76205.1"/>
    <property type="molecule type" value="Genomic_DNA"/>
</dbReference>
<dbReference type="InterPro" id="IPR013402">
    <property type="entry name" value="CHP02569"/>
</dbReference>
<dbReference type="NCBIfam" id="TIGR02569">
    <property type="entry name" value="TIGR02569_actnb"/>
    <property type="match status" value="1"/>
</dbReference>
<reference evidence="1 2" key="1">
    <citation type="submission" date="2018-01" db="EMBL/GenBank/DDBJ databases">
        <title>Complete genome sequence of Streptomyces lunaelactis MM109T, a Ferroverdin A producer isolated from cave moonmilk deposits.</title>
        <authorList>
            <person name="Naome A."/>
            <person name="Martinet L."/>
            <person name="Maciejewska M."/>
            <person name="Anderssen S."/>
            <person name="Adam D."/>
            <person name="Tenconi E."/>
            <person name="Deflandre B."/>
            <person name="Arguelles-Arias A."/>
            <person name="Calusinska M."/>
            <person name="Copieters W."/>
            <person name="Karim L."/>
            <person name="Hanikenne M."/>
            <person name="Baurain D."/>
            <person name="van Wezel G."/>
            <person name="Smargiasso N."/>
            <person name="de Pauw E."/>
            <person name="Delfosse P."/>
            <person name="Rigali S."/>
        </authorList>
    </citation>
    <scope>NUCLEOTIDE SEQUENCE [LARGE SCALE GENOMIC DNA]</scope>
    <source>
        <strain evidence="1 2">MM109</strain>
    </source>
</reference>
<evidence type="ECO:0000313" key="2">
    <source>
        <dbReference type="Proteomes" id="UP000244201"/>
    </source>
</evidence>
<gene>
    <name evidence="1" type="ORF">SLUN_32400</name>
</gene>
<dbReference type="GeneID" id="55659951"/>
<organism evidence="1 2">
    <name type="scientific">Streptomyces lunaelactis</name>
    <dbReference type="NCBI Taxonomy" id="1535768"/>
    <lineage>
        <taxon>Bacteria</taxon>
        <taxon>Bacillati</taxon>
        <taxon>Actinomycetota</taxon>
        <taxon>Actinomycetes</taxon>
        <taxon>Kitasatosporales</taxon>
        <taxon>Streptomycetaceae</taxon>
        <taxon>Streptomyces</taxon>
    </lineage>
</organism>
<dbReference type="AlphaFoldDB" id="A0A2R4TAP9"/>
<dbReference type="SUPFAM" id="SSF56112">
    <property type="entry name" value="Protein kinase-like (PK-like)"/>
    <property type="match status" value="1"/>
</dbReference>
<sequence length="260" mass="28335">MSQSPAPPASALKAFGAAETPVPLHGGQGSAWRSGALVLKPAAMAPETTWRAGVLHHLPESSGFRVARPVPAADGSWAAYGWEAWRPIGGSTDPHRADDVIRAGEAFHAALADLPRPRFIGVRDNAWSHADRLAWEETEQAPDFPLLGPLLAARRPVSAPAQIVHGDLLGNVLFEPGHPPAIIDWPPYWRPAAWASAVVAVDALCRYEAEPELLDRWSHLPDWCQLLVRALIFRIATHETLDDATERKYRPVVDLVLNEA</sequence>
<dbReference type="OrthoDB" id="4427130at2"/>
<name>A0A2R4TAP9_9ACTN</name>